<reference evidence="1 2" key="1">
    <citation type="submission" date="2016-10" db="EMBL/GenBank/DDBJ databases">
        <authorList>
            <person name="de Groot N.N."/>
        </authorList>
    </citation>
    <scope>NUCLEOTIDE SEQUENCE [LARGE SCALE GENOMIC DNA]</scope>
    <source>
        <strain evidence="1 2">DSM 43019</strain>
    </source>
</reference>
<gene>
    <name evidence="1" type="ORF">SAMN05421541_109325</name>
</gene>
<dbReference type="STRING" id="35752.SAMN05421541_109325"/>
<protein>
    <submittedName>
        <fullName evidence="1">Uncharacterized protein</fullName>
    </submittedName>
</protein>
<dbReference type="AlphaFoldDB" id="A0A1I2I544"/>
<accession>A0A1I2I544</accession>
<dbReference type="RefSeq" id="WP_177319889.1">
    <property type="nucleotide sequence ID" value="NZ_BOMT01000052.1"/>
</dbReference>
<keyword evidence="2" id="KW-1185">Reference proteome</keyword>
<proteinExistence type="predicted"/>
<sequence>MDAENPPRRLLPGRDFPEIEPIHQDRLQTWRDWQPVSVAAFGDRVN</sequence>
<evidence type="ECO:0000313" key="2">
    <source>
        <dbReference type="Proteomes" id="UP000199645"/>
    </source>
</evidence>
<evidence type="ECO:0000313" key="1">
    <source>
        <dbReference type="EMBL" id="SFF37445.1"/>
    </source>
</evidence>
<organism evidence="1 2">
    <name type="scientific">Actinoplanes philippinensis</name>
    <dbReference type="NCBI Taxonomy" id="35752"/>
    <lineage>
        <taxon>Bacteria</taxon>
        <taxon>Bacillati</taxon>
        <taxon>Actinomycetota</taxon>
        <taxon>Actinomycetes</taxon>
        <taxon>Micromonosporales</taxon>
        <taxon>Micromonosporaceae</taxon>
        <taxon>Actinoplanes</taxon>
    </lineage>
</organism>
<dbReference type="EMBL" id="FONV01000009">
    <property type="protein sequence ID" value="SFF37445.1"/>
    <property type="molecule type" value="Genomic_DNA"/>
</dbReference>
<dbReference type="Proteomes" id="UP000199645">
    <property type="component" value="Unassembled WGS sequence"/>
</dbReference>
<name>A0A1I2I544_9ACTN</name>